<dbReference type="InterPro" id="IPR002939">
    <property type="entry name" value="DnaJ_C"/>
</dbReference>
<evidence type="ECO:0000256" key="2">
    <source>
        <dbReference type="ARBA" id="ARBA00022737"/>
    </source>
</evidence>
<feature type="region of interest" description="Disordered" evidence="6">
    <location>
        <begin position="373"/>
        <end position="408"/>
    </location>
</feature>
<dbReference type="OrthoDB" id="550424at2759"/>
<dbReference type="InterPro" id="IPR044713">
    <property type="entry name" value="DNJA1/2-like"/>
</dbReference>
<dbReference type="PROSITE" id="PS51188">
    <property type="entry name" value="ZF_CR"/>
    <property type="match status" value="1"/>
</dbReference>
<dbReference type="FunFam" id="2.10.230.10:FF:000001">
    <property type="entry name" value="DnaJ subfamily A member 2"/>
    <property type="match status" value="1"/>
</dbReference>
<dbReference type="SMART" id="SM00271">
    <property type="entry name" value="DnaJ"/>
    <property type="match status" value="1"/>
</dbReference>
<dbReference type="GO" id="GO:0006457">
    <property type="term" value="P:protein folding"/>
    <property type="evidence" value="ECO:0007669"/>
    <property type="project" value="InterPro"/>
</dbReference>
<dbReference type="VEuPathDB" id="FungiDB:DNF11_0200"/>
<dbReference type="SUPFAM" id="SSF46565">
    <property type="entry name" value="Chaperone J-domain"/>
    <property type="match status" value="1"/>
</dbReference>
<evidence type="ECO:0000256" key="1">
    <source>
        <dbReference type="ARBA" id="ARBA00022723"/>
    </source>
</evidence>
<organism evidence="9 10">
    <name type="scientific">Malassezia restricta (strain ATCC 96810 / NBRC 103918 / CBS 7877)</name>
    <name type="common">Seborrheic dermatitis infection agent</name>
    <dbReference type="NCBI Taxonomy" id="425264"/>
    <lineage>
        <taxon>Eukaryota</taxon>
        <taxon>Fungi</taxon>
        <taxon>Dikarya</taxon>
        <taxon>Basidiomycota</taxon>
        <taxon>Ustilaginomycotina</taxon>
        <taxon>Malasseziomycetes</taxon>
        <taxon>Malasseziales</taxon>
        <taxon>Malasseziaceae</taxon>
        <taxon>Malassezia</taxon>
    </lineage>
</organism>
<sequence>MAVETRLYDVLGVAPDASPEEIKKAYKKQSLANHPDKNPGDDTASQRFQEVANAYETLADPDARASYDMYGEGGGPGGMPGAGFDMDDIFASMFGASSFGMGPRPPRRAQDSVIPYEVSLEDMYNGRTAHFSLEKNVVCGHCNGSGGKPGAVLKDCVTCGGKGRYLQQRHAGNGLISQTMATCTDCEGRGKKYREKDQCKRCRGKRVVGAKAKLRLDIPRGAYDGQRIVFEGEGDQLPDTQPASIIFELKQKPHDTFQVKQLDLLATVRVTLSEALLGFSRTVLTHLDHRHIHITRKPGQVIRPGQVDIVRGEGMVDQRYRDHKGDLFLQWDIEFPTEAWASSVDAKALEALLPPKRPVLAPPEDLLEEVTTAPGQLDDFGSHIGTKQQEDQRNEYDDDEPNVQCAQQ</sequence>
<accession>A0A3G2RZL1</accession>
<evidence type="ECO:0000313" key="10">
    <source>
        <dbReference type="Proteomes" id="UP000269793"/>
    </source>
</evidence>
<dbReference type="InterPro" id="IPR001305">
    <property type="entry name" value="HSP_DnaJ_Cys-rich_dom"/>
</dbReference>
<evidence type="ECO:0000259" key="7">
    <source>
        <dbReference type="PROSITE" id="PS50076"/>
    </source>
</evidence>
<dbReference type="InterPro" id="IPR036410">
    <property type="entry name" value="HSP_DnaJ_Cys-rich_dom_sf"/>
</dbReference>
<evidence type="ECO:0000256" key="4">
    <source>
        <dbReference type="ARBA" id="ARBA00022833"/>
    </source>
</evidence>
<dbReference type="AlphaFoldDB" id="A0A3G2RZL1"/>
<dbReference type="InterPro" id="IPR018253">
    <property type="entry name" value="DnaJ_domain_CS"/>
</dbReference>
<keyword evidence="4 5" id="KW-0862">Zinc</keyword>
<dbReference type="Gene3D" id="1.10.287.110">
    <property type="entry name" value="DnaJ domain"/>
    <property type="match status" value="1"/>
</dbReference>
<dbReference type="InterPro" id="IPR001623">
    <property type="entry name" value="DnaJ_domain"/>
</dbReference>
<feature type="domain" description="CR-type" evidence="8">
    <location>
        <begin position="126"/>
        <end position="211"/>
    </location>
</feature>
<name>A0A3G2RZL1_MALR7</name>
<protein>
    <submittedName>
        <fullName evidence="9">Chaperone protein DnaJ</fullName>
    </submittedName>
</protein>
<dbReference type="InterPro" id="IPR008971">
    <property type="entry name" value="HSP40/DnaJ_pept-bd"/>
</dbReference>
<dbReference type="GO" id="GO:0051082">
    <property type="term" value="F:unfolded protein binding"/>
    <property type="evidence" value="ECO:0007669"/>
    <property type="project" value="InterPro"/>
</dbReference>
<proteinExistence type="predicted"/>
<dbReference type="PROSITE" id="PS00636">
    <property type="entry name" value="DNAJ_1"/>
    <property type="match status" value="1"/>
</dbReference>
<dbReference type="GO" id="GO:0008270">
    <property type="term" value="F:zinc ion binding"/>
    <property type="evidence" value="ECO:0007669"/>
    <property type="project" value="UniProtKB-KW"/>
</dbReference>
<evidence type="ECO:0000256" key="3">
    <source>
        <dbReference type="ARBA" id="ARBA00022771"/>
    </source>
</evidence>
<keyword evidence="1 5" id="KW-0479">Metal-binding</keyword>
<dbReference type="STRING" id="425264.A0A3G2RZL1"/>
<dbReference type="SUPFAM" id="SSF57938">
    <property type="entry name" value="DnaJ/Hsp40 cysteine-rich domain"/>
    <property type="match status" value="1"/>
</dbReference>
<dbReference type="Pfam" id="PF00226">
    <property type="entry name" value="DnaJ"/>
    <property type="match status" value="1"/>
</dbReference>
<dbReference type="Pfam" id="PF00684">
    <property type="entry name" value="DnaJ_CXXCXGXG"/>
    <property type="match status" value="1"/>
</dbReference>
<keyword evidence="10" id="KW-1185">Reference proteome</keyword>
<keyword evidence="3 5" id="KW-0863">Zinc-finger</keyword>
<dbReference type="PANTHER" id="PTHR43888">
    <property type="entry name" value="DNAJ-LIKE-2, ISOFORM A-RELATED"/>
    <property type="match status" value="1"/>
</dbReference>
<dbReference type="CDD" id="cd10747">
    <property type="entry name" value="DnaJ_C"/>
    <property type="match status" value="1"/>
</dbReference>
<evidence type="ECO:0000259" key="8">
    <source>
        <dbReference type="PROSITE" id="PS51188"/>
    </source>
</evidence>
<dbReference type="SUPFAM" id="SSF49493">
    <property type="entry name" value="HSP40/DnaJ peptide-binding domain"/>
    <property type="match status" value="2"/>
</dbReference>
<evidence type="ECO:0000256" key="5">
    <source>
        <dbReference type="PROSITE-ProRule" id="PRU00546"/>
    </source>
</evidence>
<dbReference type="PROSITE" id="PS50076">
    <property type="entry name" value="DNAJ_2"/>
    <property type="match status" value="1"/>
</dbReference>
<dbReference type="InterPro" id="IPR036869">
    <property type="entry name" value="J_dom_sf"/>
</dbReference>
<dbReference type="PRINTS" id="PR00625">
    <property type="entry name" value="JDOMAIN"/>
</dbReference>
<reference evidence="9 10" key="1">
    <citation type="submission" date="2018-10" db="EMBL/GenBank/DDBJ databases">
        <title>Complete genome sequence of Malassezia restricta CBS 7877.</title>
        <authorList>
            <person name="Morand S.C."/>
            <person name="Bertignac M."/>
            <person name="Iltis A."/>
            <person name="Kolder I."/>
            <person name="Pirovano W."/>
            <person name="Jourdain R."/>
            <person name="Clavaud C."/>
        </authorList>
    </citation>
    <scope>NUCLEOTIDE SEQUENCE [LARGE SCALE GENOMIC DNA]</scope>
    <source>
        <strain evidence="9 10">CBS 7877</strain>
    </source>
</reference>
<dbReference type="Pfam" id="PF01556">
    <property type="entry name" value="DnaJ_C"/>
    <property type="match status" value="1"/>
</dbReference>
<gene>
    <name evidence="9" type="ORF">DNF11_0200</name>
</gene>
<dbReference type="CDD" id="cd10719">
    <property type="entry name" value="DnaJ_zf"/>
    <property type="match status" value="1"/>
</dbReference>
<keyword evidence="2" id="KW-0677">Repeat</keyword>
<dbReference type="EMBL" id="CP033148">
    <property type="protein sequence ID" value="AYO41150.1"/>
    <property type="molecule type" value="Genomic_DNA"/>
</dbReference>
<dbReference type="Gene3D" id="2.10.230.10">
    <property type="entry name" value="Heat shock protein DnaJ, cysteine-rich domain"/>
    <property type="match status" value="1"/>
</dbReference>
<evidence type="ECO:0000313" key="9">
    <source>
        <dbReference type="EMBL" id="AYO41150.1"/>
    </source>
</evidence>
<dbReference type="Gene3D" id="2.60.260.20">
    <property type="entry name" value="Urease metallochaperone UreE, N-terminal domain"/>
    <property type="match status" value="2"/>
</dbReference>
<feature type="zinc finger region" description="CR-type" evidence="5">
    <location>
        <begin position="126"/>
        <end position="211"/>
    </location>
</feature>
<feature type="domain" description="J" evidence="7">
    <location>
        <begin position="6"/>
        <end position="71"/>
    </location>
</feature>
<dbReference type="GO" id="GO:0030544">
    <property type="term" value="F:Hsp70 protein binding"/>
    <property type="evidence" value="ECO:0007669"/>
    <property type="project" value="InterPro"/>
</dbReference>
<evidence type="ECO:0000256" key="6">
    <source>
        <dbReference type="SAM" id="MobiDB-lite"/>
    </source>
</evidence>
<dbReference type="Proteomes" id="UP000269793">
    <property type="component" value="Chromosome I"/>
</dbReference>
<dbReference type="FunFam" id="2.60.260.20:FF:000003">
    <property type="entry name" value="DnaJ subfamily A member 2"/>
    <property type="match status" value="1"/>
</dbReference>
<dbReference type="CDD" id="cd06257">
    <property type="entry name" value="DnaJ"/>
    <property type="match status" value="1"/>
</dbReference>